<organism evidence="2 3">
    <name type="scientific">Novosphingobium chloroacetimidivorans</name>
    <dbReference type="NCBI Taxonomy" id="1428314"/>
    <lineage>
        <taxon>Bacteria</taxon>
        <taxon>Pseudomonadati</taxon>
        <taxon>Pseudomonadota</taxon>
        <taxon>Alphaproteobacteria</taxon>
        <taxon>Sphingomonadales</taxon>
        <taxon>Sphingomonadaceae</taxon>
        <taxon>Novosphingobium</taxon>
    </lineage>
</organism>
<dbReference type="AlphaFoldDB" id="A0A7W7KBL3"/>
<feature type="region of interest" description="Disordered" evidence="1">
    <location>
        <begin position="40"/>
        <end position="85"/>
    </location>
</feature>
<reference evidence="2 3" key="1">
    <citation type="submission" date="2020-08" db="EMBL/GenBank/DDBJ databases">
        <title>Functional genomics of gut bacteria from endangered species of beetles.</title>
        <authorList>
            <person name="Carlos-Shanley C."/>
        </authorList>
    </citation>
    <scope>NUCLEOTIDE SEQUENCE [LARGE SCALE GENOMIC DNA]</scope>
    <source>
        <strain evidence="2 3">S00245</strain>
    </source>
</reference>
<keyword evidence="3" id="KW-1185">Reference proteome</keyword>
<protein>
    <submittedName>
        <fullName evidence="2">Uncharacterized protein</fullName>
    </submittedName>
</protein>
<evidence type="ECO:0000256" key="1">
    <source>
        <dbReference type="SAM" id="MobiDB-lite"/>
    </source>
</evidence>
<evidence type="ECO:0000313" key="2">
    <source>
        <dbReference type="EMBL" id="MBB4859486.1"/>
    </source>
</evidence>
<gene>
    <name evidence="2" type="ORF">HNO88_002815</name>
</gene>
<sequence>MAGAASFHTGAMKANPRGILTVLTASLALAACADQRMIPAAQQQPTRPAPEPASRPQSTSNAPAPKGWADFPATPGDWRWSNEGGQSTARFANGRLVMRCNPAQRTVRIERAEPGVVGGGAASLRIVTQTRTRLFNAVPQAGAYAVELPARDPLLDAMAFSKGRFAIEAAGLPTLYVPSWIEVSRVIEDCR</sequence>
<dbReference type="RefSeq" id="WP_312857076.1">
    <property type="nucleotide sequence ID" value="NZ_JACHLR010000012.1"/>
</dbReference>
<comment type="caution">
    <text evidence="2">The sequence shown here is derived from an EMBL/GenBank/DDBJ whole genome shotgun (WGS) entry which is preliminary data.</text>
</comment>
<evidence type="ECO:0000313" key="3">
    <source>
        <dbReference type="Proteomes" id="UP000555448"/>
    </source>
</evidence>
<proteinExistence type="predicted"/>
<dbReference type="EMBL" id="JACHLR010000012">
    <property type="protein sequence ID" value="MBB4859486.1"/>
    <property type="molecule type" value="Genomic_DNA"/>
</dbReference>
<name>A0A7W7KBL3_9SPHN</name>
<dbReference type="Proteomes" id="UP000555448">
    <property type="component" value="Unassembled WGS sequence"/>
</dbReference>
<accession>A0A7W7KBL3</accession>